<dbReference type="PRINTS" id="PR00344">
    <property type="entry name" value="BCTRLSENSOR"/>
</dbReference>
<keyword evidence="8 12" id="KW-1133">Transmembrane helix</keyword>
<evidence type="ECO:0000256" key="1">
    <source>
        <dbReference type="ARBA" id="ARBA00000085"/>
    </source>
</evidence>
<dbReference type="Gene3D" id="1.10.287.130">
    <property type="match status" value="1"/>
</dbReference>
<dbReference type="Pfam" id="PF00672">
    <property type="entry name" value="HAMP"/>
    <property type="match status" value="1"/>
</dbReference>
<evidence type="ECO:0000256" key="6">
    <source>
        <dbReference type="ARBA" id="ARBA00022692"/>
    </source>
</evidence>
<dbReference type="SMART" id="SM00388">
    <property type="entry name" value="HisKA"/>
    <property type="match status" value="1"/>
</dbReference>
<keyword evidence="5" id="KW-0808">Transferase</keyword>
<keyword evidence="10 12" id="KW-0472">Membrane</keyword>
<feature type="transmembrane region" description="Helical" evidence="12">
    <location>
        <begin position="227"/>
        <end position="246"/>
    </location>
</feature>
<dbReference type="InterPro" id="IPR004358">
    <property type="entry name" value="Sig_transdc_His_kin-like_C"/>
</dbReference>
<evidence type="ECO:0000256" key="7">
    <source>
        <dbReference type="ARBA" id="ARBA00022777"/>
    </source>
</evidence>
<dbReference type="PROSITE" id="PS50109">
    <property type="entry name" value="HIS_KIN"/>
    <property type="match status" value="1"/>
</dbReference>
<organism evidence="13 14">
    <name type="scientific">Capsulimonas corticalis</name>
    <dbReference type="NCBI Taxonomy" id="2219043"/>
    <lineage>
        <taxon>Bacteria</taxon>
        <taxon>Bacillati</taxon>
        <taxon>Armatimonadota</taxon>
        <taxon>Armatimonadia</taxon>
        <taxon>Capsulimonadales</taxon>
        <taxon>Capsulimonadaceae</taxon>
        <taxon>Capsulimonas</taxon>
    </lineage>
</organism>
<feature type="compositionally biased region" description="Low complexity" evidence="11">
    <location>
        <begin position="90"/>
        <end position="108"/>
    </location>
</feature>
<dbReference type="InterPro" id="IPR003661">
    <property type="entry name" value="HisK_dim/P_dom"/>
</dbReference>
<feature type="transmembrane region" description="Helical" evidence="12">
    <location>
        <begin position="15"/>
        <end position="38"/>
    </location>
</feature>
<accession>A0A402CYX9</accession>
<evidence type="ECO:0000256" key="12">
    <source>
        <dbReference type="SAM" id="Phobius"/>
    </source>
</evidence>
<dbReference type="SUPFAM" id="SSF55874">
    <property type="entry name" value="ATPase domain of HSP90 chaperone/DNA topoisomerase II/histidine kinase"/>
    <property type="match status" value="1"/>
</dbReference>
<name>A0A402CYX9_9BACT</name>
<dbReference type="SUPFAM" id="SSF158472">
    <property type="entry name" value="HAMP domain-like"/>
    <property type="match status" value="1"/>
</dbReference>
<dbReference type="SUPFAM" id="SSF47384">
    <property type="entry name" value="Homodimeric domain of signal transducing histidine kinase"/>
    <property type="match status" value="1"/>
</dbReference>
<keyword evidence="7" id="KW-0418">Kinase</keyword>
<dbReference type="InterPro" id="IPR036097">
    <property type="entry name" value="HisK_dim/P_sf"/>
</dbReference>
<evidence type="ECO:0000313" key="13">
    <source>
        <dbReference type="EMBL" id="BDI29608.1"/>
    </source>
</evidence>
<dbReference type="GO" id="GO:0005886">
    <property type="term" value="C:plasma membrane"/>
    <property type="evidence" value="ECO:0007669"/>
    <property type="project" value="TreeGrafter"/>
</dbReference>
<dbReference type="OrthoDB" id="9786919at2"/>
<proteinExistence type="predicted"/>
<dbReference type="GO" id="GO:0000155">
    <property type="term" value="F:phosphorelay sensor kinase activity"/>
    <property type="evidence" value="ECO:0007669"/>
    <property type="project" value="InterPro"/>
</dbReference>
<comment type="catalytic activity">
    <reaction evidence="1">
        <text>ATP + protein L-histidine = ADP + protein N-phospho-L-histidine.</text>
        <dbReference type="EC" id="2.7.13.3"/>
    </reaction>
</comment>
<evidence type="ECO:0000256" key="4">
    <source>
        <dbReference type="ARBA" id="ARBA00022553"/>
    </source>
</evidence>
<evidence type="ECO:0000256" key="3">
    <source>
        <dbReference type="ARBA" id="ARBA00012438"/>
    </source>
</evidence>
<evidence type="ECO:0000256" key="10">
    <source>
        <dbReference type="ARBA" id="ARBA00023136"/>
    </source>
</evidence>
<dbReference type="Pfam" id="PF00512">
    <property type="entry name" value="HisKA"/>
    <property type="match status" value="1"/>
</dbReference>
<dbReference type="RefSeq" id="WP_119322522.1">
    <property type="nucleotide sequence ID" value="NZ_AP025739.1"/>
</dbReference>
<protein>
    <recommendedName>
        <fullName evidence="3">histidine kinase</fullName>
        <ecNumber evidence="3">2.7.13.3</ecNumber>
    </recommendedName>
</protein>
<keyword evidence="6 12" id="KW-0812">Transmembrane</keyword>
<dbReference type="PANTHER" id="PTHR45436:SF5">
    <property type="entry name" value="SENSOR HISTIDINE KINASE TRCS"/>
    <property type="match status" value="1"/>
</dbReference>
<evidence type="ECO:0000313" key="14">
    <source>
        <dbReference type="Proteomes" id="UP000287394"/>
    </source>
</evidence>
<evidence type="ECO:0000256" key="8">
    <source>
        <dbReference type="ARBA" id="ARBA00022989"/>
    </source>
</evidence>
<evidence type="ECO:0000256" key="9">
    <source>
        <dbReference type="ARBA" id="ARBA00023012"/>
    </source>
</evidence>
<evidence type="ECO:0000256" key="2">
    <source>
        <dbReference type="ARBA" id="ARBA00004370"/>
    </source>
</evidence>
<gene>
    <name evidence="13" type="ORF">CCAX7_16590</name>
</gene>
<dbReference type="EC" id="2.7.13.3" evidence="3"/>
<dbReference type="InterPro" id="IPR005467">
    <property type="entry name" value="His_kinase_dom"/>
</dbReference>
<evidence type="ECO:0000256" key="11">
    <source>
        <dbReference type="SAM" id="MobiDB-lite"/>
    </source>
</evidence>
<keyword evidence="9" id="KW-0902">Two-component regulatory system</keyword>
<dbReference type="Gene3D" id="3.30.565.10">
    <property type="entry name" value="Histidine kinase-like ATPase, C-terminal domain"/>
    <property type="match status" value="1"/>
</dbReference>
<dbReference type="CDD" id="cd00075">
    <property type="entry name" value="HATPase"/>
    <property type="match status" value="1"/>
</dbReference>
<keyword evidence="4" id="KW-0597">Phosphoprotein</keyword>
<dbReference type="AlphaFoldDB" id="A0A402CYX9"/>
<dbReference type="InterPro" id="IPR003660">
    <property type="entry name" value="HAMP_dom"/>
</dbReference>
<reference evidence="13 14" key="1">
    <citation type="journal article" date="2019" name="Int. J. Syst. Evol. Microbiol.">
        <title>Capsulimonas corticalis gen. nov., sp. nov., an aerobic capsulated bacterium, of a novel bacterial order, Capsulimonadales ord. nov., of the class Armatimonadia of the phylum Armatimonadetes.</title>
        <authorList>
            <person name="Li J."/>
            <person name="Kudo C."/>
            <person name="Tonouchi A."/>
        </authorList>
    </citation>
    <scope>NUCLEOTIDE SEQUENCE [LARGE SCALE GENOMIC DNA]</scope>
    <source>
        <strain evidence="13 14">AX-7</strain>
    </source>
</reference>
<dbReference type="InterPro" id="IPR036890">
    <property type="entry name" value="HATPase_C_sf"/>
</dbReference>
<dbReference type="FunFam" id="3.30.565.10:FF:000006">
    <property type="entry name" value="Sensor histidine kinase WalK"/>
    <property type="match status" value="1"/>
</dbReference>
<dbReference type="Proteomes" id="UP000287394">
    <property type="component" value="Chromosome"/>
</dbReference>
<sequence>MNPVRWIGGSIRIQIILWNVCVLALILALLGVTLRYTLHASLIAGVDREMTNRSMGRNHIPPPDQRALGFGGGPPPGPPNDAAPMQLGFGEAQGRAGQPGQAQGGQPPQWLERGVLHLMDAQGPRRPNVGRPPMERSMDFQRHDFFSHATVTPYDLASFLRSTQGESLHTTVFQDGEELRVYSTVIREDGSPGSSAPPGSGPVVGVLQMAQPLTDVNQEVGDLTRTLMTLIPLGLIITALGGAFLANRALHPVQQITKAAERIGAQDLSRRLPVTGRDEFSRLAGTFNAMLERIERAFAQQRRFTGDASHELRTPLAVIKLNTSLALRGQRTAEEYREALETVDKAADQTTGIVQDLLLLARADTGQIRADQAPTPVEDAMDAAWELARGAVDCPPMLHTDLAPDLSVRARPDDLTRLLRNLLDNAVRHTPPDGSITIAARVENRQAKISITDTGEGIAPEHLPHIFERFYRVDAARGSARGGTGLGLAICEAIAQASGGSLAIDSKLGAGTTVTLTLPAAPKAANPTKIHARTPPRISS</sequence>
<dbReference type="SMART" id="SM00304">
    <property type="entry name" value="HAMP"/>
    <property type="match status" value="1"/>
</dbReference>
<dbReference type="PROSITE" id="PS50885">
    <property type="entry name" value="HAMP"/>
    <property type="match status" value="1"/>
</dbReference>
<comment type="subcellular location">
    <subcellularLocation>
        <location evidence="2">Membrane</location>
    </subcellularLocation>
</comment>
<dbReference type="PANTHER" id="PTHR45436">
    <property type="entry name" value="SENSOR HISTIDINE KINASE YKOH"/>
    <property type="match status" value="1"/>
</dbReference>
<dbReference type="InterPro" id="IPR050428">
    <property type="entry name" value="TCS_sensor_his_kinase"/>
</dbReference>
<dbReference type="KEGG" id="ccot:CCAX7_16590"/>
<dbReference type="EMBL" id="AP025739">
    <property type="protein sequence ID" value="BDI29608.1"/>
    <property type="molecule type" value="Genomic_DNA"/>
</dbReference>
<dbReference type="CDD" id="cd00082">
    <property type="entry name" value="HisKA"/>
    <property type="match status" value="1"/>
</dbReference>
<evidence type="ECO:0000256" key="5">
    <source>
        <dbReference type="ARBA" id="ARBA00022679"/>
    </source>
</evidence>
<keyword evidence="14" id="KW-1185">Reference proteome</keyword>
<dbReference type="SMART" id="SM00387">
    <property type="entry name" value="HATPase_c"/>
    <property type="match status" value="1"/>
</dbReference>
<dbReference type="Pfam" id="PF02518">
    <property type="entry name" value="HATPase_c"/>
    <property type="match status" value="1"/>
</dbReference>
<dbReference type="Gene3D" id="6.10.340.10">
    <property type="match status" value="1"/>
</dbReference>
<feature type="region of interest" description="Disordered" evidence="11">
    <location>
        <begin position="53"/>
        <end position="108"/>
    </location>
</feature>
<dbReference type="InterPro" id="IPR003594">
    <property type="entry name" value="HATPase_dom"/>
</dbReference>
<dbReference type="CDD" id="cd06225">
    <property type="entry name" value="HAMP"/>
    <property type="match status" value="1"/>
</dbReference>